<dbReference type="GO" id="GO:0009252">
    <property type="term" value="P:peptidoglycan biosynthetic process"/>
    <property type="evidence" value="ECO:0007669"/>
    <property type="project" value="UniProtKB-UniRule"/>
</dbReference>
<keyword evidence="14" id="KW-1185">Reference proteome</keyword>
<evidence type="ECO:0000256" key="6">
    <source>
        <dbReference type="ARBA" id="ARBA00022984"/>
    </source>
</evidence>
<dbReference type="Proteomes" id="UP000192602">
    <property type="component" value="Unassembled WGS sequence"/>
</dbReference>
<evidence type="ECO:0000256" key="9">
    <source>
        <dbReference type="ARBA" id="ARBA00023316"/>
    </source>
</evidence>
<accession>A0A1W1WPV9</accession>
<evidence type="ECO:0000256" key="3">
    <source>
        <dbReference type="ARBA" id="ARBA00022676"/>
    </source>
</evidence>
<dbReference type="STRING" id="1069081.SAMN05660197_0085"/>
<dbReference type="GO" id="GO:0005886">
    <property type="term" value="C:plasma membrane"/>
    <property type="evidence" value="ECO:0007669"/>
    <property type="project" value="UniProtKB-SubCell"/>
</dbReference>
<dbReference type="GO" id="GO:0050511">
    <property type="term" value="F:undecaprenyldiphospho-muramoylpentapeptide beta-N-acetylglucosaminyltransferase activity"/>
    <property type="evidence" value="ECO:0007669"/>
    <property type="project" value="UniProtKB-UniRule"/>
</dbReference>
<dbReference type="InterPro" id="IPR004276">
    <property type="entry name" value="GlycoTrans_28_N"/>
</dbReference>
<comment type="similarity">
    <text evidence="10">Belongs to the glycosyltransferase 28 family. MurG subfamily.</text>
</comment>
<dbReference type="GO" id="GO:0005975">
    <property type="term" value="P:carbohydrate metabolic process"/>
    <property type="evidence" value="ECO:0007669"/>
    <property type="project" value="InterPro"/>
</dbReference>
<name>A0A1W1WPV9_9BACT</name>
<dbReference type="GO" id="GO:0051301">
    <property type="term" value="P:cell division"/>
    <property type="evidence" value="ECO:0007669"/>
    <property type="project" value="UniProtKB-KW"/>
</dbReference>
<evidence type="ECO:0000259" key="11">
    <source>
        <dbReference type="Pfam" id="PF03033"/>
    </source>
</evidence>
<feature type="binding site" evidence="10">
    <location>
        <position position="177"/>
    </location>
    <ligand>
        <name>UDP-N-acetyl-alpha-D-glucosamine</name>
        <dbReference type="ChEBI" id="CHEBI:57705"/>
    </ligand>
</feature>
<dbReference type="Pfam" id="PF03033">
    <property type="entry name" value="Glyco_transf_28"/>
    <property type="match status" value="1"/>
</dbReference>
<dbReference type="EMBL" id="FWWZ01000001">
    <property type="protein sequence ID" value="SMC08337.1"/>
    <property type="molecule type" value="Genomic_DNA"/>
</dbReference>
<keyword evidence="4 10" id="KW-0808">Transferase</keyword>
<keyword evidence="3 10" id="KW-0328">Glycosyltransferase</keyword>
<keyword evidence="8 10" id="KW-0131">Cell cycle</keyword>
<evidence type="ECO:0000256" key="8">
    <source>
        <dbReference type="ARBA" id="ARBA00023306"/>
    </source>
</evidence>
<keyword evidence="5 10" id="KW-0133">Cell shape</keyword>
<dbReference type="GO" id="GO:0051991">
    <property type="term" value="F:UDP-N-acetyl-D-glucosamine:N-acetylmuramoyl-L-alanyl-D-glutamyl-meso-2,6-diaminopimelyl-D-alanyl-D-alanine-diphosphoundecaprenol 4-beta-N-acetylglucosaminlytransferase activity"/>
    <property type="evidence" value="ECO:0007669"/>
    <property type="project" value="RHEA"/>
</dbReference>
<dbReference type="AlphaFoldDB" id="A0A1W1WPV9"/>
<evidence type="ECO:0000256" key="2">
    <source>
        <dbReference type="ARBA" id="ARBA00022618"/>
    </source>
</evidence>
<dbReference type="InterPro" id="IPR007235">
    <property type="entry name" value="Glyco_trans_28_C"/>
</dbReference>
<comment type="catalytic activity">
    <reaction evidence="10">
        <text>di-trans,octa-cis-undecaprenyl diphospho-N-acetyl-alpha-D-muramoyl-L-alanyl-D-glutamyl-meso-2,6-diaminopimeloyl-D-alanyl-D-alanine + UDP-N-acetyl-alpha-D-glucosamine = di-trans,octa-cis-undecaprenyl diphospho-[N-acetyl-alpha-D-glucosaminyl-(1-&gt;4)]-N-acetyl-alpha-D-muramoyl-L-alanyl-D-glutamyl-meso-2,6-diaminopimeloyl-D-alanyl-D-alanine + UDP + H(+)</text>
        <dbReference type="Rhea" id="RHEA:31227"/>
        <dbReference type="ChEBI" id="CHEBI:15378"/>
        <dbReference type="ChEBI" id="CHEBI:57705"/>
        <dbReference type="ChEBI" id="CHEBI:58223"/>
        <dbReference type="ChEBI" id="CHEBI:61387"/>
        <dbReference type="ChEBI" id="CHEBI:61388"/>
        <dbReference type="EC" id="2.4.1.227"/>
    </reaction>
</comment>
<feature type="domain" description="Glycosyltransferase family 28 N-terminal" evidence="11">
    <location>
        <begin position="3"/>
        <end position="142"/>
    </location>
</feature>
<dbReference type="InterPro" id="IPR006009">
    <property type="entry name" value="GlcNAc_MurG"/>
</dbReference>
<evidence type="ECO:0000313" key="14">
    <source>
        <dbReference type="Proteomes" id="UP000192602"/>
    </source>
</evidence>
<dbReference type="PANTHER" id="PTHR21015:SF22">
    <property type="entry name" value="GLYCOSYLTRANSFERASE"/>
    <property type="match status" value="1"/>
</dbReference>
<sequence length="334" mass="36821">MNILLTGGGTGGHLAIAKSLNSAFVKQGVKTFYIGSTYGQDREWFESDKSFSQKWFFESRGVINQKGVKKLSSLWNISHLALKSKEIIKNYNIDAVVSVGGYSAAPASFGALLSSTPLFIHEQNARFGKLNTLLSPFAKRVFCSFTPPFDPYPVNPEFLHTRRVRTKLKTIIFLGGSQGAKQINDIALQNAPLLASKKISIIHQTGKQDYRRVKNAYEKMGIEAEVFAFDKNLAHKMAQADFAVSRAGASTLWELCANALPALFVPYPYAAGNHQYYNAKYLVNRGAAFLYPDHALEEIIEADLSPLSQKLFSLAPLEGATTIAQTIVQSLKTT</sequence>
<keyword evidence="2 10" id="KW-0132">Cell division</keyword>
<organism evidence="13 14">
    <name type="scientific">Nitratiruptor tergarcus DSM 16512</name>
    <dbReference type="NCBI Taxonomy" id="1069081"/>
    <lineage>
        <taxon>Bacteria</taxon>
        <taxon>Pseudomonadati</taxon>
        <taxon>Campylobacterota</taxon>
        <taxon>Epsilonproteobacteria</taxon>
        <taxon>Nautiliales</taxon>
        <taxon>Nitratiruptoraceae</taxon>
        <taxon>Nitratiruptor</taxon>
    </lineage>
</organism>
<feature type="binding site" evidence="10">
    <location>
        <begin position="10"/>
        <end position="12"/>
    </location>
    <ligand>
        <name>UDP-N-acetyl-alpha-D-glucosamine</name>
        <dbReference type="ChEBI" id="CHEBI:57705"/>
    </ligand>
</feature>
<evidence type="ECO:0000256" key="4">
    <source>
        <dbReference type="ARBA" id="ARBA00022679"/>
    </source>
</evidence>
<dbReference type="GO" id="GO:0071555">
    <property type="term" value="P:cell wall organization"/>
    <property type="evidence" value="ECO:0007669"/>
    <property type="project" value="UniProtKB-KW"/>
</dbReference>
<dbReference type="EC" id="2.4.1.227" evidence="10"/>
<proteinExistence type="inferred from homology"/>
<dbReference type="RefSeq" id="WP_084274625.1">
    <property type="nucleotide sequence ID" value="NZ_AP026671.1"/>
</dbReference>
<keyword evidence="1 10" id="KW-1003">Cell membrane</keyword>
<evidence type="ECO:0000256" key="10">
    <source>
        <dbReference type="HAMAP-Rule" id="MF_00033"/>
    </source>
</evidence>
<dbReference type="UniPathway" id="UPA00219"/>
<dbReference type="CDD" id="cd03785">
    <property type="entry name" value="GT28_MurG"/>
    <property type="match status" value="1"/>
</dbReference>
<comment type="pathway">
    <text evidence="10">Cell wall biogenesis; peptidoglycan biosynthesis.</text>
</comment>
<reference evidence="14" key="1">
    <citation type="submission" date="2017-04" db="EMBL/GenBank/DDBJ databases">
        <authorList>
            <person name="Varghese N."/>
            <person name="Submissions S."/>
        </authorList>
    </citation>
    <scope>NUCLEOTIDE SEQUENCE [LARGE SCALE GENOMIC DNA]</scope>
    <source>
        <strain evidence="14">DSM 16512</strain>
    </source>
</reference>
<evidence type="ECO:0000256" key="1">
    <source>
        <dbReference type="ARBA" id="ARBA00022475"/>
    </source>
</evidence>
<dbReference type="NCBIfam" id="TIGR01133">
    <property type="entry name" value="murG"/>
    <property type="match status" value="1"/>
</dbReference>
<feature type="domain" description="Glycosyl transferase family 28 C-terminal" evidence="12">
    <location>
        <begin position="170"/>
        <end position="310"/>
    </location>
</feature>
<keyword evidence="6 10" id="KW-0573">Peptidoglycan synthesis</keyword>
<keyword evidence="7 10" id="KW-0472">Membrane</keyword>
<feature type="binding site" evidence="10">
    <location>
        <position position="124"/>
    </location>
    <ligand>
        <name>UDP-N-acetyl-alpha-D-glucosamine</name>
        <dbReference type="ChEBI" id="CHEBI:57705"/>
    </ligand>
</feature>
<evidence type="ECO:0000313" key="13">
    <source>
        <dbReference type="EMBL" id="SMC08337.1"/>
    </source>
</evidence>
<dbReference type="Gene3D" id="3.40.50.2000">
    <property type="entry name" value="Glycogen Phosphorylase B"/>
    <property type="match status" value="2"/>
</dbReference>
<comment type="caution">
    <text evidence="10">Lacks conserved residue(s) required for the propagation of feature annotation.</text>
</comment>
<dbReference type="HAMAP" id="MF_00033">
    <property type="entry name" value="MurG"/>
    <property type="match status" value="1"/>
</dbReference>
<evidence type="ECO:0000256" key="7">
    <source>
        <dbReference type="ARBA" id="ARBA00023136"/>
    </source>
</evidence>
<evidence type="ECO:0000256" key="5">
    <source>
        <dbReference type="ARBA" id="ARBA00022960"/>
    </source>
</evidence>
<comment type="subcellular location">
    <subcellularLocation>
        <location evidence="10">Cell membrane</location>
        <topology evidence="10">Peripheral membrane protein</topology>
        <orientation evidence="10">Cytoplasmic side</orientation>
    </subcellularLocation>
</comment>
<dbReference type="OrthoDB" id="9808936at2"/>
<gene>
    <name evidence="10" type="primary">murG</name>
    <name evidence="13" type="ORF">SAMN05660197_0085</name>
</gene>
<feature type="binding site" evidence="10">
    <location>
        <position position="275"/>
    </location>
    <ligand>
        <name>UDP-N-acetyl-alpha-D-glucosamine</name>
        <dbReference type="ChEBI" id="CHEBI:57705"/>
    </ligand>
</feature>
<dbReference type="PANTHER" id="PTHR21015">
    <property type="entry name" value="UDP-N-ACETYLGLUCOSAMINE--N-ACETYLMURAMYL-(PENTAPEPTIDE) PYROPHOSPHORYL-UNDECAPRENOL N-ACETYLGLUCOSAMINE TRANSFERASE 1"/>
    <property type="match status" value="1"/>
</dbReference>
<comment type="function">
    <text evidence="10">Cell wall formation. Catalyzes the transfer of a GlcNAc subunit on undecaprenyl-pyrophosphoryl-MurNAc-pentapeptide (lipid intermediate I) to form undecaprenyl-pyrophosphoryl-MurNAc-(pentapeptide)GlcNAc (lipid intermediate II).</text>
</comment>
<dbReference type="GO" id="GO:0008360">
    <property type="term" value="P:regulation of cell shape"/>
    <property type="evidence" value="ECO:0007669"/>
    <property type="project" value="UniProtKB-KW"/>
</dbReference>
<protein>
    <recommendedName>
        <fullName evidence="10">UDP-N-acetylglucosamine--N-acetylmuramyl-(pentapeptide) pyrophosphoryl-undecaprenol N-acetylglucosamine transferase</fullName>
        <ecNumber evidence="10">2.4.1.227</ecNumber>
    </recommendedName>
    <alternativeName>
        <fullName evidence="10">Undecaprenyl-PP-MurNAc-pentapeptide-UDPGlcNAc GlcNAc transferase</fullName>
    </alternativeName>
</protein>
<keyword evidence="9 10" id="KW-0961">Cell wall biogenesis/degradation</keyword>
<dbReference type="Pfam" id="PF04101">
    <property type="entry name" value="Glyco_tran_28_C"/>
    <property type="match status" value="1"/>
</dbReference>
<evidence type="ECO:0000259" key="12">
    <source>
        <dbReference type="Pfam" id="PF04101"/>
    </source>
</evidence>
<dbReference type="SUPFAM" id="SSF53756">
    <property type="entry name" value="UDP-Glycosyltransferase/glycogen phosphorylase"/>
    <property type="match status" value="1"/>
</dbReference>